<gene>
    <name evidence="1" type="ORF">V8N49_23990</name>
</gene>
<name>A0ABU8DMD3_ERWAP</name>
<evidence type="ECO:0008006" key="3">
    <source>
        <dbReference type="Google" id="ProtNLM"/>
    </source>
</evidence>
<proteinExistence type="predicted"/>
<dbReference type="Proteomes" id="UP001306592">
    <property type="component" value="Unassembled WGS sequence"/>
</dbReference>
<keyword evidence="2" id="KW-1185">Reference proteome</keyword>
<protein>
    <recommendedName>
        <fullName evidence="3">Prophage endopeptidase</fullName>
    </recommendedName>
</protein>
<reference evidence="1 2" key="1">
    <citation type="submission" date="2024-02" db="EMBL/GenBank/DDBJ databases">
        <title>First report Erwinia aphidicola in onion in Chile.</title>
        <authorList>
            <person name="Valenzuela M."/>
            <person name="Pena M."/>
            <person name="Dutta B."/>
        </authorList>
    </citation>
    <scope>NUCLEOTIDE SEQUENCE [LARGE SCALE GENOMIC DNA]</scope>
    <source>
        <strain evidence="1 2">QCJ3A</strain>
    </source>
</reference>
<comment type="caution">
    <text evidence="1">The sequence shown here is derived from an EMBL/GenBank/DDBJ whole genome shotgun (WGS) entry which is preliminary data.</text>
</comment>
<accession>A0ABU8DMD3</accession>
<evidence type="ECO:0000313" key="1">
    <source>
        <dbReference type="EMBL" id="MEI2684677.1"/>
    </source>
</evidence>
<dbReference type="EMBL" id="JBANEI010000038">
    <property type="protein sequence ID" value="MEI2684677.1"/>
    <property type="molecule type" value="Genomic_DNA"/>
</dbReference>
<dbReference type="RefSeq" id="WP_336204546.1">
    <property type="nucleotide sequence ID" value="NZ_JBANEI010000038.1"/>
</dbReference>
<evidence type="ECO:0000313" key="2">
    <source>
        <dbReference type="Proteomes" id="UP001306592"/>
    </source>
</evidence>
<organism evidence="1 2">
    <name type="scientific">Erwinia aphidicola</name>
    <dbReference type="NCBI Taxonomy" id="68334"/>
    <lineage>
        <taxon>Bacteria</taxon>
        <taxon>Pseudomonadati</taxon>
        <taxon>Pseudomonadota</taxon>
        <taxon>Gammaproteobacteria</taxon>
        <taxon>Enterobacterales</taxon>
        <taxon>Erwiniaceae</taxon>
        <taxon>Erwinia</taxon>
    </lineage>
</organism>
<sequence>MSRTNAVIAAVFLLLLIALGGAAVYYHGQYSGQRTANQQLQRDNDQQGAVIATQAFQFNRFNEIADRQQQYAVTLTGKAQENEIEYRTILKSEPTCALPVPAAIAGRLLDYTIRLRSSAMHAYPGIADSTSPGASAPGTLTYCQAVLWIDPLLTAIDQANSQLAGIREIEQARKESSNGTTR</sequence>